<gene>
    <name evidence="1" type="ORF">R1flu_027152</name>
</gene>
<evidence type="ECO:0000313" key="2">
    <source>
        <dbReference type="Proteomes" id="UP001605036"/>
    </source>
</evidence>
<evidence type="ECO:0008006" key="3">
    <source>
        <dbReference type="Google" id="ProtNLM"/>
    </source>
</evidence>
<accession>A0ABD1XIK7</accession>
<organism evidence="1 2">
    <name type="scientific">Riccia fluitans</name>
    <dbReference type="NCBI Taxonomy" id="41844"/>
    <lineage>
        <taxon>Eukaryota</taxon>
        <taxon>Viridiplantae</taxon>
        <taxon>Streptophyta</taxon>
        <taxon>Embryophyta</taxon>
        <taxon>Marchantiophyta</taxon>
        <taxon>Marchantiopsida</taxon>
        <taxon>Marchantiidae</taxon>
        <taxon>Marchantiales</taxon>
        <taxon>Ricciaceae</taxon>
        <taxon>Riccia</taxon>
    </lineage>
</organism>
<sequence>MTSLLGASHPMIWKFIEAIQKQRTLTELKVTKSTAGQPSLPAKKKYVKKADKIKSIVEYPRHDLIDSYLVGLAGNRE</sequence>
<evidence type="ECO:0000313" key="1">
    <source>
        <dbReference type="EMBL" id="KAL2608579.1"/>
    </source>
</evidence>
<keyword evidence="2" id="KW-1185">Reference proteome</keyword>
<dbReference type="EMBL" id="JBHFFA010000008">
    <property type="protein sequence ID" value="KAL2608579.1"/>
    <property type="molecule type" value="Genomic_DNA"/>
</dbReference>
<name>A0ABD1XIK7_9MARC</name>
<reference evidence="1 2" key="1">
    <citation type="submission" date="2024-09" db="EMBL/GenBank/DDBJ databases">
        <title>Chromosome-scale assembly of Riccia fluitans.</title>
        <authorList>
            <person name="Paukszto L."/>
            <person name="Sawicki J."/>
            <person name="Karawczyk K."/>
            <person name="Piernik-Szablinska J."/>
            <person name="Szczecinska M."/>
            <person name="Mazdziarz M."/>
        </authorList>
    </citation>
    <scope>NUCLEOTIDE SEQUENCE [LARGE SCALE GENOMIC DNA]</scope>
    <source>
        <strain evidence="1">Rf_01</strain>
        <tissue evidence="1">Aerial parts of the thallus</tissue>
    </source>
</reference>
<dbReference type="AlphaFoldDB" id="A0ABD1XIK7"/>
<comment type="caution">
    <text evidence="1">The sequence shown here is derived from an EMBL/GenBank/DDBJ whole genome shotgun (WGS) entry which is preliminary data.</text>
</comment>
<protein>
    <recommendedName>
        <fullName evidence="3">Mobile element protein</fullName>
    </recommendedName>
</protein>
<dbReference type="Proteomes" id="UP001605036">
    <property type="component" value="Unassembled WGS sequence"/>
</dbReference>
<proteinExistence type="predicted"/>